<dbReference type="eggNOG" id="KOG3160">
    <property type="taxonomic scope" value="Eukaryota"/>
</dbReference>
<proteinExistence type="inferred from homology"/>
<dbReference type="EMBL" id="DS469571">
    <property type="protein sequence ID" value="EDO41893.1"/>
    <property type="molecule type" value="Genomic_DNA"/>
</dbReference>
<evidence type="ECO:0000313" key="6">
    <source>
        <dbReference type="EMBL" id="EDO41893.1"/>
    </source>
</evidence>
<keyword evidence="7" id="KW-1185">Reference proteome</keyword>
<dbReference type="Pfam" id="PF03227">
    <property type="entry name" value="GILT"/>
    <property type="match status" value="1"/>
</dbReference>
<evidence type="ECO:0000256" key="4">
    <source>
        <dbReference type="ARBA" id="ARBA00022729"/>
    </source>
</evidence>
<keyword evidence="3" id="KW-0964">Secreted</keyword>
<feature type="non-terminal residue" evidence="6">
    <location>
        <position position="1"/>
    </location>
</feature>
<dbReference type="KEGG" id="nve:5513759"/>
<dbReference type="PANTHER" id="PTHR13234">
    <property type="entry name" value="GAMMA-INTERFERON INDUCIBLE LYSOSOMAL THIOL REDUCTASE GILT"/>
    <property type="match status" value="1"/>
</dbReference>
<dbReference type="InterPro" id="IPR004911">
    <property type="entry name" value="Interferon-induced_GILT"/>
</dbReference>
<keyword evidence="5" id="KW-0325">Glycoprotein</keyword>
<comment type="similarity">
    <text evidence="2">Belongs to the GILT family.</text>
</comment>
<dbReference type="GO" id="GO:0005576">
    <property type="term" value="C:extracellular region"/>
    <property type="evidence" value="ECO:0007669"/>
    <property type="project" value="UniProtKB-SubCell"/>
</dbReference>
<evidence type="ECO:0000256" key="3">
    <source>
        <dbReference type="ARBA" id="ARBA00022525"/>
    </source>
</evidence>
<protein>
    <recommendedName>
        <fullName evidence="8">Gamma-interferon-inducible lysosomal thiol reductase</fullName>
    </recommendedName>
</protein>
<dbReference type="OrthoDB" id="958254at2759"/>
<evidence type="ECO:0000256" key="2">
    <source>
        <dbReference type="ARBA" id="ARBA00005679"/>
    </source>
</evidence>
<dbReference type="PANTHER" id="PTHR13234:SF8">
    <property type="entry name" value="GAMMA-INTERFERON-INDUCIBLE LYSOSOMAL THIOL REDUCTASE"/>
    <property type="match status" value="1"/>
</dbReference>
<dbReference type="Proteomes" id="UP000001593">
    <property type="component" value="Unassembled WGS sequence"/>
</dbReference>
<dbReference type="GO" id="GO:0016491">
    <property type="term" value="F:oxidoreductase activity"/>
    <property type="evidence" value="ECO:0000318"/>
    <property type="project" value="GO_Central"/>
</dbReference>
<evidence type="ECO:0000313" key="7">
    <source>
        <dbReference type="Proteomes" id="UP000001593"/>
    </source>
</evidence>
<dbReference type="PhylomeDB" id="A7S332"/>
<evidence type="ECO:0000256" key="5">
    <source>
        <dbReference type="ARBA" id="ARBA00023180"/>
    </source>
</evidence>
<dbReference type="AlphaFoldDB" id="A7S332"/>
<evidence type="ECO:0000256" key="1">
    <source>
        <dbReference type="ARBA" id="ARBA00004613"/>
    </source>
</evidence>
<name>A7S332_NEMVE</name>
<feature type="non-terminal residue" evidence="6">
    <location>
        <position position="183"/>
    </location>
</feature>
<sequence>AEKVKLAVYYNSKNPEFRRFMVAQLYPTSNKIPNILDISMVPFGDGKEIKAKSGFQYYCTNGAEECLENLIQACAVATENNPEILTSFVGCLSYYDGSVDKIAKYCSNQIKDYEKVEYCLKNTQGLEVMHYMAKKTRGLQPKMSHSPWITVNGEHSEFIQQQAMENLLQLVCSKYKGTLPYAC</sequence>
<gene>
    <name evidence="6" type="ORF">NEMVEDRAFT_v1g26355</name>
</gene>
<dbReference type="InParanoid" id="A7S332"/>
<evidence type="ECO:0008006" key="8">
    <source>
        <dbReference type="Google" id="ProtNLM"/>
    </source>
</evidence>
<dbReference type="HOGENOM" id="CLU_066886_2_1_1"/>
<comment type="subcellular location">
    <subcellularLocation>
        <location evidence="1">Secreted</location>
    </subcellularLocation>
</comment>
<keyword evidence="4" id="KW-0732">Signal</keyword>
<dbReference type="GO" id="GO:0016671">
    <property type="term" value="F:oxidoreductase activity, acting on a sulfur group of donors, disulfide as acceptor"/>
    <property type="evidence" value="ECO:0007669"/>
    <property type="project" value="InterPro"/>
</dbReference>
<reference evidence="6 7" key="1">
    <citation type="journal article" date="2007" name="Science">
        <title>Sea anemone genome reveals ancestral eumetazoan gene repertoire and genomic organization.</title>
        <authorList>
            <person name="Putnam N.H."/>
            <person name="Srivastava M."/>
            <person name="Hellsten U."/>
            <person name="Dirks B."/>
            <person name="Chapman J."/>
            <person name="Salamov A."/>
            <person name="Terry A."/>
            <person name="Shapiro H."/>
            <person name="Lindquist E."/>
            <person name="Kapitonov V.V."/>
            <person name="Jurka J."/>
            <person name="Genikhovich G."/>
            <person name="Grigoriev I.V."/>
            <person name="Lucas S.M."/>
            <person name="Steele R.E."/>
            <person name="Finnerty J.R."/>
            <person name="Technau U."/>
            <person name="Martindale M.Q."/>
            <person name="Rokhsar D.S."/>
        </authorList>
    </citation>
    <scope>NUCLEOTIDE SEQUENCE [LARGE SCALE GENOMIC DNA]</scope>
    <source>
        <strain evidence="7">CH2 X CH6</strain>
    </source>
</reference>
<accession>A7S332</accession>
<dbReference type="OMA" id="FLNCFNM"/>
<dbReference type="STRING" id="45351.A7S332"/>
<organism evidence="6 7">
    <name type="scientific">Nematostella vectensis</name>
    <name type="common">Starlet sea anemone</name>
    <dbReference type="NCBI Taxonomy" id="45351"/>
    <lineage>
        <taxon>Eukaryota</taxon>
        <taxon>Metazoa</taxon>
        <taxon>Cnidaria</taxon>
        <taxon>Anthozoa</taxon>
        <taxon>Hexacorallia</taxon>
        <taxon>Actiniaria</taxon>
        <taxon>Edwardsiidae</taxon>
        <taxon>Nematostella</taxon>
    </lineage>
</organism>